<comment type="subcellular location">
    <subcellularLocation>
        <location evidence="1 5">Nucleus</location>
    </subcellularLocation>
</comment>
<dbReference type="Pfam" id="PF00010">
    <property type="entry name" value="HLH"/>
    <property type="match status" value="1"/>
</dbReference>
<dbReference type="Pfam" id="PF14215">
    <property type="entry name" value="bHLH-MYC_N"/>
    <property type="match status" value="1"/>
</dbReference>
<dbReference type="PROSITE" id="PS50888">
    <property type="entry name" value="BHLH"/>
    <property type="match status" value="1"/>
</dbReference>
<keyword evidence="4 5" id="KW-0539">Nucleus</keyword>
<accession>A0ABS8WJI0</accession>
<gene>
    <name evidence="8" type="ORF">HAX54_048645</name>
</gene>
<evidence type="ECO:0000256" key="5">
    <source>
        <dbReference type="RuleBase" id="RU369104"/>
    </source>
</evidence>
<name>A0ABS8WJI0_DATST</name>
<evidence type="ECO:0000313" key="9">
    <source>
        <dbReference type="Proteomes" id="UP000823775"/>
    </source>
</evidence>
<reference evidence="8 9" key="1">
    <citation type="journal article" date="2021" name="BMC Genomics">
        <title>Datura genome reveals duplications of psychoactive alkaloid biosynthetic genes and high mutation rate following tissue culture.</title>
        <authorList>
            <person name="Rajewski A."/>
            <person name="Carter-House D."/>
            <person name="Stajich J."/>
            <person name="Litt A."/>
        </authorList>
    </citation>
    <scope>NUCLEOTIDE SEQUENCE [LARGE SCALE GENOMIC DNA]</scope>
    <source>
        <strain evidence="8">AR-01</strain>
    </source>
</reference>
<evidence type="ECO:0000256" key="2">
    <source>
        <dbReference type="ARBA" id="ARBA00023015"/>
    </source>
</evidence>
<comment type="caution">
    <text evidence="8">The sequence shown here is derived from an EMBL/GenBank/DDBJ whole genome shotgun (WGS) entry which is preliminary data.</text>
</comment>
<feature type="region of interest" description="Disordered" evidence="6">
    <location>
        <begin position="371"/>
        <end position="401"/>
    </location>
</feature>
<evidence type="ECO:0000256" key="3">
    <source>
        <dbReference type="ARBA" id="ARBA00023163"/>
    </source>
</evidence>
<feature type="compositionally biased region" description="Low complexity" evidence="6">
    <location>
        <begin position="375"/>
        <end position="391"/>
    </location>
</feature>
<evidence type="ECO:0000313" key="8">
    <source>
        <dbReference type="EMBL" id="MCE3050978.1"/>
    </source>
</evidence>
<dbReference type="Proteomes" id="UP000823775">
    <property type="component" value="Unassembled WGS sequence"/>
</dbReference>
<dbReference type="PANTHER" id="PTHR11514:SF144">
    <property type="entry name" value="TRANSCRIPTION FACTOR"/>
    <property type="match status" value="1"/>
</dbReference>
<organism evidence="8 9">
    <name type="scientific">Datura stramonium</name>
    <name type="common">Jimsonweed</name>
    <name type="synonym">Common thornapple</name>
    <dbReference type="NCBI Taxonomy" id="4076"/>
    <lineage>
        <taxon>Eukaryota</taxon>
        <taxon>Viridiplantae</taxon>
        <taxon>Streptophyta</taxon>
        <taxon>Embryophyta</taxon>
        <taxon>Tracheophyta</taxon>
        <taxon>Spermatophyta</taxon>
        <taxon>Magnoliopsida</taxon>
        <taxon>eudicotyledons</taxon>
        <taxon>Gunneridae</taxon>
        <taxon>Pentapetalae</taxon>
        <taxon>asterids</taxon>
        <taxon>lamiids</taxon>
        <taxon>Solanales</taxon>
        <taxon>Solanaceae</taxon>
        <taxon>Solanoideae</taxon>
        <taxon>Datureae</taxon>
        <taxon>Datura</taxon>
    </lineage>
</organism>
<evidence type="ECO:0000256" key="4">
    <source>
        <dbReference type="ARBA" id="ARBA00023242"/>
    </source>
</evidence>
<keyword evidence="3 5" id="KW-0804">Transcription</keyword>
<dbReference type="PANTHER" id="PTHR11514">
    <property type="entry name" value="MYC"/>
    <property type="match status" value="1"/>
</dbReference>
<keyword evidence="9" id="KW-1185">Reference proteome</keyword>
<dbReference type="InterPro" id="IPR025610">
    <property type="entry name" value="MYC/MYB_N"/>
</dbReference>
<protein>
    <recommendedName>
        <fullName evidence="5">Transcription factor</fullName>
        <shortName evidence="5">bHLH transcription factor</shortName>
    </recommendedName>
    <alternativeName>
        <fullName evidence="5">Basic helix-loop-helix protein</fullName>
    </alternativeName>
</protein>
<feature type="region of interest" description="Disordered" evidence="6">
    <location>
        <begin position="288"/>
        <end position="313"/>
    </location>
</feature>
<evidence type="ECO:0000259" key="7">
    <source>
        <dbReference type="PROSITE" id="PS50888"/>
    </source>
</evidence>
<dbReference type="Gene3D" id="4.10.280.10">
    <property type="entry name" value="Helix-loop-helix DNA-binding domain"/>
    <property type="match status" value="1"/>
</dbReference>
<evidence type="ECO:0000256" key="1">
    <source>
        <dbReference type="ARBA" id="ARBA00004123"/>
    </source>
</evidence>
<keyword evidence="2 5" id="KW-0805">Transcription regulation</keyword>
<proteinExistence type="predicted"/>
<dbReference type="SUPFAM" id="SSF47459">
    <property type="entry name" value="HLH, helix-loop-helix DNA-binding domain"/>
    <property type="match status" value="1"/>
</dbReference>
<evidence type="ECO:0000256" key="6">
    <source>
        <dbReference type="SAM" id="MobiDB-lite"/>
    </source>
</evidence>
<dbReference type="InterPro" id="IPR045084">
    <property type="entry name" value="AIB/MYC-like"/>
</dbReference>
<dbReference type="SMART" id="SM00353">
    <property type="entry name" value="HLH"/>
    <property type="match status" value="1"/>
</dbReference>
<feature type="domain" description="BHLH" evidence="7">
    <location>
        <begin position="302"/>
        <end position="351"/>
    </location>
</feature>
<dbReference type="InterPro" id="IPR036638">
    <property type="entry name" value="HLH_DNA-bd_sf"/>
</dbReference>
<sequence>MDQLIVCPSSSSSFFIPSLLSQGNQTSSALQQMLQNILKIQTDSWAYAIFWQTSNDDDGRLFLAWGDGYFHGTKVKKGVVCANKGSSQQSAERKNVIKGIQALICENNNGDNNNGVVVEDGDGDVTDAEWFYVMSLAQSFSAGDGVPGKAFSTGSSVWLTGSQQLKFHSCERAKEAHVHGIETLVCIPTSNGVLELGSSELIKENWGLVQQVKSLFTSDQENGSPIENSLSFSDIGLFTCLQENNNNTSKKPKIGETNTAAAATTLFPDSDHSDSDCQVLLEKPVEIKTPKKRGRKPGTSRETPLNHVEAERQRREKLNHRFYALRSVVPHVTKMDKASLLSDAVAYINELKSKVDELQLQLNSKPKKLKMESMDSTTVDNQSTTTTSVDQIRPNSSSAASFGPNNLKVEIEVKILGPDAMIRVQSENVNYPSARLMRALQDLELHVHHASISSVNELMLQDIVVKVPRGLGTEDGLKTALLRSLEQQ</sequence>
<dbReference type="Pfam" id="PF22754">
    <property type="entry name" value="bHLH-TF_ACT-like_plant"/>
    <property type="match status" value="1"/>
</dbReference>
<dbReference type="InterPro" id="IPR054502">
    <property type="entry name" value="bHLH-TF_ACT-like_plant"/>
</dbReference>
<dbReference type="InterPro" id="IPR011598">
    <property type="entry name" value="bHLH_dom"/>
</dbReference>
<dbReference type="EMBL" id="JACEIK010008061">
    <property type="protein sequence ID" value="MCE3050978.1"/>
    <property type="molecule type" value="Genomic_DNA"/>
</dbReference>